<feature type="domain" description="C2H2-type" evidence="4">
    <location>
        <begin position="106"/>
        <end position="131"/>
    </location>
</feature>
<evidence type="ECO:0000256" key="1">
    <source>
        <dbReference type="PROSITE-ProRule" id="PRU00042"/>
    </source>
</evidence>
<feature type="region of interest" description="Disordered" evidence="3">
    <location>
        <begin position="82"/>
        <end position="105"/>
    </location>
</feature>
<dbReference type="InParanoid" id="A0A0V0QDX5"/>
<feature type="compositionally biased region" description="Low complexity" evidence="3">
    <location>
        <begin position="224"/>
        <end position="252"/>
    </location>
</feature>
<evidence type="ECO:0000259" key="4">
    <source>
        <dbReference type="PROSITE" id="PS50157"/>
    </source>
</evidence>
<feature type="coiled-coil region" evidence="2">
    <location>
        <begin position="54"/>
        <end position="81"/>
    </location>
</feature>
<dbReference type="GO" id="GO:0008270">
    <property type="term" value="F:zinc ion binding"/>
    <property type="evidence" value="ECO:0007669"/>
    <property type="project" value="UniProtKB-KW"/>
</dbReference>
<organism evidence="5 6">
    <name type="scientific">Pseudocohnilembus persalinus</name>
    <name type="common">Ciliate</name>
    <dbReference type="NCBI Taxonomy" id="266149"/>
    <lineage>
        <taxon>Eukaryota</taxon>
        <taxon>Sar</taxon>
        <taxon>Alveolata</taxon>
        <taxon>Ciliophora</taxon>
        <taxon>Intramacronucleata</taxon>
        <taxon>Oligohymenophorea</taxon>
        <taxon>Scuticociliatia</taxon>
        <taxon>Philasterida</taxon>
        <taxon>Pseudocohnilembidae</taxon>
        <taxon>Pseudocohnilembus</taxon>
    </lineage>
</organism>
<keyword evidence="1" id="KW-0863">Zinc-finger</keyword>
<keyword evidence="2" id="KW-0175">Coiled coil</keyword>
<accession>A0A0V0QDX5</accession>
<dbReference type="AlphaFoldDB" id="A0A0V0QDX5"/>
<dbReference type="OrthoDB" id="21530at2759"/>
<keyword evidence="1" id="KW-0479">Metal-binding</keyword>
<feature type="compositionally biased region" description="Polar residues" evidence="3">
    <location>
        <begin position="164"/>
        <end position="218"/>
    </location>
</feature>
<evidence type="ECO:0000313" key="6">
    <source>
        <dbReference type="Proteomes" id="UP000054937"/>
    </source>
</evidence>
<evidence type="ECO:0000256" key="3">
    <source>
        <dbReference type="SAM" id="MobiDB-lite"/>
    </source>
</evidence>
<dbReference type="OMA" id="MAFECKI"/>
<feature type="compositionally biased region" description="Basic and acidic residues" evidence="3">
    <location>
        <begin position="253"/>
        <end position="268"/>
    </location>
</feature>
<dbReference type="PROSITE" id="PS00028">
    <property type="entry name" value="ZINC_FINGER_C2H2_1"/>
    <property type="match status" value="1"/>
</dbReference>
<dbReference type="Gene3D" id="3.30.160.60">
    <property type="entry name" value="Classic Zinc Finger"/>
    <property type="match status" value="1"/>
</dbReference>
<dbReference type="Proteomes" id="UP000054937">
    <property type="component" value="Unassembled WGS sequence"/>
</dbReference>
<dbReference type="InterPro" id="IPR013087">
    <property type="entry name" value="Znf_C2H2_type"/>
</dbReference>
<proteinExistence type="predicted"/>
<dbReference type="PROSITE" id="PS50157">
    <property type="entry name" value="ZINC_FINGER_C2H2_2"/>
    <property type="match status" value="1"/>
</dbReference>
<gene>
    <name evidence="5" type="ORF">PPERSA_10841</name>
</gene>
<name>A0A0V0QDX5_PSEPJ</name>
<comment type="caution">
    <text evidence="5">The sequence shown here is derived from an EMBL/GenBank/DDBJ whole genome shotgun (WGS) entry which is preliminary data.</text>
</comment>
<protein>
    <recommendedName>
        <fullName evidence="4">C2H2-type domain-containing protein</fullName>
    </recommendedName>
</protein>
<feature type="region of interest" description="Disordered" evidence="3">
    <location>
        <begin position="160"/>
        <end position="285"/>
    </location>
</feature>
<evidence type="ECO:0000313" key="5">
    <source>
        <dbReference type="EMBL" id="KRX00342.1"/>
    </source>
</evidence>
<reference evidence="5 6" key="1">
    <citation type="journal article" date="2015" name="Sci. Rep.">
        <title>Genome of the facultative scuticociliatosis pathogen Pseudocohnilembus persalinus provides insight into its virulence through horizontal gene transfer.</title>
        <authorList>
            <person name="Xiong J."/>
            <person name="Wang G."/>
            <person name="Cheng J."/>
            <person name="Tian M."/>
            <person name="Pan X."/>
            <person name="Warren A."/>
            <person name="Jiang C."/>
            <person name="Yuan D."/>
            <person name="Miao W."/>
        </authorList>
    </citation>
    <scope>NUCLEOTIDE SEQUENCE [LARGE SCALE GENOMIC DNA]</scope>
    <source>
        <strain evidence="5">36N120E</strain>
    </source>
</reference>
<dbReference type="EMBL" id="LDAU01000194">
    <property type="protein sequence ID" value="KRX00342.1"/>
    <property type="molecule type" value="Genomic_DNA"/>
</dbReference>
<evidence type="ECO:0000256" key="2">
    <source>
        <dbReference type="SAM" id="Coils"/>
    </source>
</evidence>
<keyword evidence="1" id="KW-0862">Zinc</keyword>
<sequence>MMNMFQNNNVDISQIASVSMMLQQQAQNNGQNQNNYDDSSTYYQHEACRLYIANVVLTNQVKELLQEKQKLTQNIQMLQSQMQHGNQIEEKRKRQRRSAQQIERHYKCPQEPCQKSYGSEGSLAQHIKLKHPEFYNKISNNLSSILAKTGVNGSQFELNDEESSYQGNGTSSQQVVKNQGEGQSSVDQDNNNNYQQIEKQNNKMVKTENQSQSVTGNENDQKQNSENVNEQPQQQQQKQKQQQQNDQNNQETNKNENNSDKQEKEQQEKQQMQAKQEEQEEGKTE</sequence>
<keyword evidence="6" id="KW-1185">Reference proteome</keyword>
<feature type="compositionally biased region" description="Basic and acidic residues" evidence="3">
    <location>
        <begin position="275"/>
        <end position="285"/>
    </location>
</feature>